<dbReference type="InterPro" id="IPR023188">
    <property type="entry name" value="DPS_DNA-bd_CS"/>
</dbReference>
<dbReference type="InterPro" id="IPR002177">
    <property type="entry name" value="DPS_DNA-bd"/>
</dbReference>
<dbReference type="AlphaFoldDB" id="A0A6J4NJW7"/>
<dbReference type="PROSITE" id="PS00818">
    <property type="entry name" value="DPS_1"/>
    <property type="match status" value="1"/>
</dbReference>
<evidence type="ECO:0000256" key="1">
    <source>
        <dbReference type="ARBA" id="ARBA00009497"/>
    </source>
</evidence>
<dbReference type="PROSITE" id="PS00819">
    <property type="entry name" value="DPS_2"/>
    <property type="match status" value="1"/>
</dbReference>
<dbReference type="Pfam" id="PF00210">
    <property type="entry name" value="Ferritin"/>
    <property type="match status" value="1"/>
</dbReference>
<dbReference type="GO" id="GO:0008199">
    <property type="term" value="F:ferric iron binding"/>
    <property type="evidence" value="ECO:0007669"/>
    <property type="project" value="InterPro"/>
</dbReference>
<dbReference type="InterPro" id="IPR012347">
    <property type="entry name" value="Ferritin-like"/>
</dbReference>
<protein>
    <submittedName>
        <fullName evidence="4">DNA protection during starvation protein</fullName>
    </submittedName>
</protein>
<accession>A0A6J4NJW7</accession>
<dbReference type="SUPFAM" id="SSF47240">
    <property type="entry name" value="Ferritin-like"/>
    <property type="match status" value="1"/>
</dbReference>
<evidence type="ECO:0000259" key="3">
    <source>
        <dbReference type="Pfam" id="PF00210"/>
    </source>
</evidence>
<dbReference type="InterPro" id="IPR009078">
    <property type="entry name" value="Ferritin-like_SF"/>
</dbReference>
<dbReference type="Gene3D" id="1.20.1260.10">
    <property type="match status" value="1"/>
</dbReference>
<dbReference type="NCBIfam" id="NF006975">
    <property type="entry name" value="PRK09448.1"/>
    <property type="match status" value="1"/>
</dbReference>
<gene>
    <name evidence="4" type="ORF">AVDCRST_MAG74-789</name>
</gene>
<proteinExistence type="inferred from homology"/>
<sequence>MHQTKNDLAKENREKLVEMLNARLADAIDLKTQAKQAHWNVKGSHFIGLHELFDQVATAVEADVDLIAERVTALGGTALGTARVVAQKSSLAEYPLEIVDGTSHVDALSTAMADFNKRVRANIDDADEAGDANTADLLTGISREMDKLLWFVEAHVQA</sequence>
<dbReference type="PRINTS" id="PR01346">
    <property type="entry name" value="HELNAPAPROT"/>
</dbReference>
<comment type="similarity">
    <text evidence="1 2">Belongs to the Dps family.</text>
</comment>
<evidence type="ECO:0000256" key="2">
    <source>
        <dbReference type="RuleBase" id="RU003875"/>
    </source>
</evidence>
<organism evidence="4">
    <name type="scientific">uncultured Pyrinomonadaceae bacterium</name>
    <dbReference type="NCBI Taxonomy" id="2283094"/>
    <lineage>
        <taxon>Bacteria</taxon>
        <taxon>Pseudomonadati</taxon>
        <taxon>Acidobacteriota</taxon>
        <taxon>Blastocatellia</taxon>
        <taxon>Blastocatellales</taxon>
        <taxon>Pyrinomonadaceae</taxon>
        <taxon>environmental samples</taxon>
    </lineage>
</organism>
<dbReference type="CDD" id="cd01043">
    <property type="entry name" value="DPS"/>
    <property type="match status" value="1"/>
</dbReference>
<feature type="domain" description="Ferritin/DPS" evidence="3">
    <location>
        <begin position="18"/>
        <end position="157"/>
    </location>
</feature>
<name>A0A6J4NJW7_9BACT</name>
<dbReference type="GO" id="GO:0016722">
    <property type="term" value="F:oxidoreductase activity, acting on metal ions"/>
    <property type="evidence" value="ECO:0007669"/>
    <property type="project" value="InterPro"/>
</dbReference>
<dbReference type="EMBL" id="CADCUR010000060">
    <property type="protein sequence ID" value="CAA9387904.1"/>
    <property type="molecule type" value="Genomic_DNA"/>
</dbReference>
<dbReference type="PANTHER" id="PTHR42932">
    <property type="entry name" value="GENERAL STRESS PROTEIN 20U"/>
    <property type="match status" value="1"/>
</dbReference>
<dbReference type="PIRSF" id="PIRSF005900">
    <property type="entry name" value="Dps"/>
    <property type="match status" value="1"/>
</dbReference>
<reference evidence="4" key="1">
    <citation type="submission" date="2020-02" db="EMBL/GenBank/DDBJ databases">
        <authorList>
            <person name="Meier V. D."/>
        </authorList>
    </citation>
    <scope>NUCLEOTIDE SEQUENCE</scope>
    <source>
        <strain evidence="4">AVDCRST_MAG74</strain>
    </source>
</reference>
<evidence type="ECO:0000313" key="4">
    <source>
        <dbReference type="EMBL" id="CAA9387904.1"/>
    </source>
</evidence>
<dbReference type="PANTHER" id="PTHR42932:SF3">
    <property type="entry name" value="DNA PROTECTION DURING STARVATION PROTEIN"/>
    <property type="match status" value="1"/>
</dbReference>
<dbReference type="InterPro" id="IPR008331">
    <property type="entry name" value="Ferritin_DPS_dom"/>
</dbReference>